<evidence type="ECO:0000313" key="3">
    <source>
        <dbReference type="Proteomes" id="UP001328107"/>
    </source>
</evidence>
<proteinExistence type="predicted"/>
<feature type="non-terminal residue" evidence="2">
    <location>
        <position position="1"/>
    </location>
</feature>
<dbReference type="Proteomes" id="UP001328107">
    <property type="component" value="Unassembled WGS sequence"/>
</dbReference>
<dbReference type="AlphaFoldDB" id="A0AAN5CGV0"/>
<gene>
    <name evidence="2" type="ORF">PMAYCL1PPCAC_13924</name>
</gene>
<sequence length="247" mass="27984">DEEPLICDLMGLKDDTNDVHPSLLDDNKVVDEIDKMSTIATFTVPCENNMRDEVKIEPEGNVLMESKDKPIETPQSTLRKNPMEPKEKQIEVQDKLNNDKNSDGVDVFANDGGMMNDDMDYSDTAQVEKGRRTAIDLEDYMDGSMDSMDEEFRQSVKKSTSDAAEDRNKIKSAKNANNVAKKSDREIYCPECEFGTHCCSTWIAHLRLKHSTSSKIAGYLLRCDCRHESYAHSHSYQCDINNITVVQ</sequence>
<evidence type="ECO:0000256" key="1">
    <source>
        <dbReference type="SAM" id="MobiDB-lite"/>
    </source>
</evidence>
<comment type="caution">
    <text evidence="2">The sequence shown here is derived from an EMBL/GenBank/DDBJ whole genome shotgun (WGS) entry which is preliminary data.</text>
</comment>
<feature type="region of interest" description="Disordered" evidence="1">
    <location>
        <begin position="58"/>
        <end position="88"/>
    </location>
</feature>
<dbReference type="EMBL" id="BTRK01000003">
    <property type="protein sequence ID" value="GMR43729.1"/>
    <property type="molecule type" value="Genomic_DNA"/>
</dbReference>
<accession>A0AAN5CGV0</accession>
<organism evidence="2 3">
    <name type="scientific">Pristionchus mayeri</name>
    <dbReference type="NCBI Taxonomy" id="1317129"/>
    <lineage>
        <taxon>Eukaryota</taxon>
        <taxon>Metazoa</taxon>
        <taxon>Ecdysozoa</taxon>
        <taxon>Nematoda</taxon>
        <taxon>Chromadorea</taxon>
        <taxon>Rhabditida</taxon>
        <taxon>Rhabditina</taxon>
        <taxon>Diplogasteromorpha</taxon>
        <taxon>Diplogasteroidea</taxon>
        <taxon>Neodiplogasteridae</taxon>
        <taxon>Pristionchus</taxon>
    </lineage>
</organism>
<reference evidence="3" key="1">
    <citation type="submission" date="2022-10" db="EMBL/GenBank/DDBJ databases">
        <title>Genome assembly of Pristionchus species.</title>
        <authorList>
            <person name="Yoshida K."/>
            <person name="Sommer R.J."/>
        </authorList>
    </citation>
    <scope>NUCLEOTIDE SEQUENCE [LARGE SCALE GENOMIC DNA]</scope>
    <source>
        <strain evidence="3">RS5460</strain>
    </source>
</reference>
<protein>
    <submittedName>
        <fullName evidence="2">Uncharacterized protein</fullName>
    </submittedName>
</protein>
<name>A0AAN5CGV0_9BILA</name>
<evidence type="ECO:0000313" key="2">
    <source>
        <dbReference type="EMBL" id="GMR43729.1"/>
    </source>
</evidence>
<keyword evidence="3" id="KW-1185">Reference proteome</keyword>